<dbReference type="PROSITE" id="PS50837">
    <property type="entry name" value="NACHT"/>
    <property type="match status" value="1"/>
</dbReference>
<feature type="transmembrane region" description="Helical" evidence="2">
    <location>
        <begin position="599"/>
        <end position="624"/>
    </location>
</feature>
<keyword evidence="2" id="KW-1133">Transmembrane helix</keyword>
<keyword evidence="6" id="KW-1185">Reference proteome</keyword>
<dbReference type="Gene3D" id="3.40.50.300">
    <property type="entry name" value="P-loop containing nucleotide triphosphate hydrolases"/>
    <property type="match status" value="1"/>
</dbReference>
<dbReference type="InterPro" id="IPR027417">
    <property type="entry name" value="P-loop_NTPase"/>
</dbReference>
<accession>A0A1H6EI63</accession>
<evidence type="ECO:0000313" key="6">
    <source>
        <dbReference type="Proteomes" id="UP000199690"/>
    </source>
</evidence>
<evidence type="ECO:0000256" key="2">
    <source>
        <dbReference type="SAM" id="Phobius"/>
    </source>
</evidence>
<evidence type="ECO:0000313" key="4">
    <source>
        <dbReference type="EMBL" id="SEG96525.1"/>
    </source>
</evidence>
<dbReference type="Pfam" id="PF05729">
    <property type="entry name" value="NACHT"/>
    <property type="match status" value="1"/>
</dbReference>
<sequence length="671" mass="74308">MIRTNLQIGTMHGDISMLSVAAGELASTVRHLAGEVRALSAKELRSWGIRGQDALPVRWDAAAPELVDDGESAQDGAEPVSLAGQFGSILTTFEAVGSRRLIILGRAGAGKTVLAHRLILDLIEDSGAPHTGPVPVLFSLSDWDPETDLASWLTGRLVRDFPFLDTKDSTTGKRLAEVFVDRGLVLPVLDGFDELPEMRYRDAVKQISALDLPLVVTSRPEQYAEAARRVRPIGGAAAVQLEDLTLDQAQRYLRQNTSKLRAPAWDAVFRQLRTAPEEPTSRSVASVLTTPLMVMLTRTVYNDDGPNRDPRELLDIARFPTTTVLQDHLLDAYLASVYTRQAPGPRNGRRPNWTPDQARRWLGHLATHLQNRKTHDLTWWQVPSTLNRQTRILFTTAIVTSAVGFVTGLVAGLLTGMVDGIVHGFWDGLRDGILTGIALGPATGLASGLINERQFSQWHSRRQPERLHLRAPRQDRRPRSRSAPLRKLASEFNNGLLFGLALGLVFGSVFGPGYGLALGSALGIVLGTANFVVSALGDTYDPHATDPWTLLNLDRKITLIRMAIAVILIGTVFAVMTLYRFGPELERNFALYVPALLPFALLAGVVRLTFSAWGTWVMFVRLWLPLTRRLPWRPKLFIEDAHERGVLRTAGSAYQFRHARLRDRLAQWHRN</sequence>
<dbReference type="Proteomes" id="UP000236729">
    <property type="component" value="Unassembled WGS sequence"/>
</dbReference>
<feature type="domain" description="NACHT" evidence="3">
    <location>
        <begin position="99"/>
        <end position="195"/>
    </location>
</feature>
<proteinExistence type="predicted"/>
<name>A0A1H6EI63_9PSEU</name>
<dbReference type="Proteomes" id="UP000199690">
    <property type="component" value="Unassembled WGS sequence"/>
</dbReference>
<evidence type="ECO:0000313" key="5">
    <source>
        <dbReference type="EMBL" id="SFF06571.1"/>
    </source>
</evidence>
<evidence type="ECO:0000256" key="1">
    <source>
        <dbReference type="SAM" id="MobiDB-lite"/>
    </source>
</evidence>
<feature type="transmembrane region" description="Helical" evidence="2">
    <location>
        <begin position="516"/>
        <end position="537"/>
    </location>
</feature>
<dbReference type="SUPFAM" id="SSF52540">
    <property type="entry name" value="P-loop containing nucleoside triphosphate hydrolases"/>
    <property type="match status" value="1"/>
</dbReference>
<dbReference type="EMBL" id="FNVB01000012">
    <property type="protein sequence ID" value="SEG96525.1"/>
    <property type="molecule type" value="Genomic_DNA"/>
</dbReference>
<reference evidence="6 7" key="1">
    <citation type="submission" date="2016-10" db="EMBL/GenBank/DDBJ databases">
        <authorList>
            <person name="Varghese N."/>
            <person name="Submissions S."/>
        </authorList>
    </citation>
    <scope>NUCLEOTIDE SEQUENCE [LARGE SCALE GENOMIC DNA]</scope>
    <source>
        <strain evidence="7">ATCC 20501</strain>
        <strain evidence="5 6">CGMCC 4.3529</strain>
    </source>
</reference>
<organism evidence="4 7">
    <name type="scientific">Saccharopolyspora kobensis</name>
    <dbReference type="NCBI Taxonomy" id="146035"/>
    <lineage>
        <taxon>Bacteria</taxon>
        <taxon>Bacillati</taxon>
        <taxon>Actinomycetota</taxon>
        <taxon>Actinomycetes</taxon>
        <taxon>Pseudonocardiales</taxon>
        <taxon>Pseudonocardiaceae</taxon>
        <taxon>Saccharopolyspora</taxon>
    </lineage>
</organism>
<dbReference type="EMBL" id="FOME01000018">
    <property type="protein sequence ID" value="SFF06571.1"/>
    <property type="molecule type" value="Genomic_DNA"/>
</dbReference>
<dbReference type="InterPro" id="IPR007111">
    <property type="entry name" value="NACHT_NTPase"/>
</dbReference>
<keyword evidence="2" id="KW-0472">Membrane</keyword>
<feature type="transmembrane region" description="Helical" evidence="2">
    <location>
        <begin position="492"/>
        <end position="510"/>
    </location>
</feature>
<feature type="compositionally biased region" description="Basic and acidic residues" evidence="1">
    <location>
        <begin position="462"/>
        <end position="477"/>
    </location>
</feature>
<feature type="transmembrane region" description="Helical" evidence="2">
    <location>
        <begin position="392"/>
        <end position="413"/>
    </location>
</feature>
<evidence type="ECO:0000313" key="7">
    <source>
        <dbReference type="Proteomes" id="UP000236729"/>
    </source>
</evidence>
<feature type="transmembrane region" description="Helical" evidence="2">
    <location>
        <begin position="558"/>
        <end position="579"/>
    </location>
</feature>
<feature type="region of interest" description="Disordered" evidence="1">
    <location>
        <begin position="462"/>
        <end position="482"/>
    </location>
</feature>
<accession>A0A1I2FQ58</accession>
<reference evidence="4" key="2">
    <citation type="submission" date="2016-10" db="EMBL/GenBank/DDBJ databases">
        <authorList>
            <person name="de Groot N.N."/>
        </authorList>
    </citation>
    <scope>NUCLEOTIDE SEQUENCE [LARGE SCALE GENOMIC DNA]</scope>
    <source>
        <strain evidence="4">ATCC 20501</strain>
    </source>
</reference>
<dbReference type="AlphaFoldDB" id="A0A1H6EI63"/>
<keyword evidence="2" id="KW-0812">Transmembrane</keyword>
<evidence type="ECO:0000259" key="3">
    <source>
        <dbReference type="PROSITE" id="PS50837"/>
    </source>
</evidence>
<feature type="transmembrane region" description="Helical" evidence="2">
    <location>
        <begin position="433"/>
        <end position="451"/>
    </location>
</feature>
<protein>
    <submittedName>
        <fullName evidence="4">NACHT domain-containing protein</fullName>
    </submittedName>
</protein>
<gene>
    <name evidence="4" type="ORF">SAMN02982929_06462</name>
    <name evidence="5" type="ORF">SAMN05216506_11886</name>
</gene>